<organism evidence="1 2">
    <name type="scientific">Colletotrichum incanum</name>
    <name type="common">Soybean anthracnose fungus</name>
    <dbReference type="NCBI Taxonomy" id="1573173"/>
    <lineage>
        <taxon>Eukaryota</taxon>
        <taxon>Fungi</taxon>
        <taxon>Dikarya</taxon>
        <taxon>Ascomycota</taxon>
        <taxon>Pezizomycotina</taxon>
        <taxon>Sordariomycetes</taxon>
        <taxon>Hypocreomycetidae</taxon>
        <taxon>Glomerellales</taxon>
        <taxon>Glomerellaceae</taxon>
        <taxon>Colletotrichum</taxon>
        <taxon>Colletotrichum spaethianum species complex</taxon>
    </lineage>
</organism>
<dbReference type="AlphaFoldDB" id="A0A162Q451"/>
<gene>
    <name evidence="1" type="ORF">CI238_13290</name>
</gene>
<accession>A0A162Q451</accession>
<evidence type="ECO:0000313" key="2">
    <source>
        <dbReference type="Proteomes" id="UP000076584"/>
    </source>
</evidence>
<dbReference type="Proteomes" id="UP000076584">
    <property type="component" value="Unassembled WGS sequence"/>
</dbReference>
<dbReference type="EMBL" id="LFIW01000097">
    <property type="protein sequence ID" value="KZL88009.1"/>
    <property type="molecule type" value="Genomic_DNA"/>
</dbReference>
<keyword evidence="2" id="KW-1185">Reference proteome</keyword>
<name>A0A162Q451_COLIC</name>
<protein>
    <submittedName>
        <fullName evidence="1">Zinc finger protein</fullName>
    </submittedName>
</protein>
<sequence length="126" mass="14943">MAAKFHQIPDVKYKSYDRYFNSQRSVEQHIDALVHSADSASNKPLLYCDFDAYSEVFDDGKDLRQHEVEEHSYCDPYDRKPQDLNSINMGYDQTRSRYKYLTSTASQRQKASSYNLMSFEYHLFRV</sequence>
<reference evidence="1 2" key="1">
    <citation type="submission" date="2015-06" db="EMBL/GenBank/DDBJ databases">
        <title>Survival trade-offs in plant roots during colonization by closely related pathogenic and mutualistic fungi.</title>
        <authorList>
            <person name="Hacquard S."/>
            <person name="Kracher B."/>
            <person name="Hiruma K."/>
            <person name="Weinman A."/>
            <person name="Muench P."/>
            <person name="Garrido Oter R."/>
            <person name="Ver Loren van Themaat E."/>
            <person name="Dallerey J.-F."/>
            <person name="Damm U."/>
            <person name="Henrissat B."/>
            <person name="Lespinet O."/>
            <person name="Thon M."/>
            <person name="Kemen E."/>
            <person name="McHardy A.C."/>
            <person name="Schulze-Lefert P."/>
            <person name="O'Connell R.J."/>
        </authorList>
    </citation>
    <scope>NUCLEOTIDE SEQUENCE [LARGE SCALE GENOMIC DNA]</scope>
    <source>
        <strain evidence="1 2">MAFF 238704</strain>
    </source>
</reference>
<evidence type="ECO:0000313" key="1">
    <source>
        <dbReference type="EMBL" id="KZL88009.1"/>
    </source>
</evidence>
<comment type="caution">
    <text evidence="1">The sequence shown here is derived from an EMBL/GenBank/DDBJ whole genome shotgun (WGS) entry which is preliminary data.</text>
</comment>
<proteinExistence type="predicted"/>